<dbReference type="InterPro" id="IPR004338">
    <property type="entry name" value="NqrB/RnfD"/>
</dbReference>
<feature type="transmembrane region" description="Helical" evidence="10">
    <location>
        <begin position="262"/>
        <end position="280"/>
    </location>
</feature>
<keyword evidence="9 10" id="KW-0472">Membrane</keyword>
<dbReference type="InterPro" id="IPR011303">
    <property type="entry name" value="RnfD_bac"/>
</dbReference>
<name>A0AAP6MJH6_9GAMM</name>
<reference evidence="11 12" key="1">
    <citation type="submission" date="2023-12" db="EMBL/GenBank/DDBJ databases">
        <title>Whole-genome sequencing of halo(alkali)philic microorganisms from hypersaline lakes.</title>
        <authorList>
            <person name="Sorokin D.Y."/>
            <person name="Merkel A.Y."/>
            <person name="Messina E."/>
            <person name="Yakimov M."/>
        </authorList>
    </citation>
    <scope>NUCLEOTIDE SEQUENCE [LARGE SCALE GENOMIC DNA]</scope>
    <source>
        <strain evidence="11 12">AB-CW1</strain>
    </source>
</reference>
<keyword evidence="10" id="KW-1003">Cell membrane</keyword>
<evidence type="ECO:0000256" key="3">
    <source>
        <dbReference type="ARBA" id="ARBA00022630"/>
    </source>
</evidence>
<keyword evidence="6 10" id="KW-1278">Translocase</keyword>
<evidence type="ECO:0000256" key="10">
    <source>
        <dbReference type="HAMAP-Rule" id="MF_00462"/>
    </source>
</evidence>
<dbReference type="GO" id="GO:0005886">
    <property type="term" value="C:plasma membrane"/>
    <property type="evidence" value="ECO:0007669"/>
    <property type="project" value="UniProtKB-SubCell"/>
</dbReference>
<gene>
    <name evidence="11" type="primary">rsxD</name>
    <name evidence="10" type="synonym">rnfD</name>
    <name evidence="11" type="ORF">VCB98_03065</name>
</gene>
<evidence type="ECO:0000256" key="4">
    <source>
        <dbReference type="ARBA" id="ARBA00022643"/>
    </source>
</evidence>
<dbReference type="Pfam" id="PF03116">
    <property type="entry name" value="NQR2_RnfD_RnfE"/>
    <property type="match status" value="1"/>
</dbReference>
<keyword evidence="5 10" id="KW-0812">Transmembrane</keyword>
<dbReference type="Proteomes" id="UP001302316">
    <property type="component" value="Unassembled WGS sequence"/>
</dbReference>
<dbReference type="PANTHER" id="PTHR30578">
    <property type="entry name" value="ELECTRON TRANSPORT COMPLEX PROTEIN RNFD"/>
    <property type="match status" value="1"/>
</dbReference>
<keyword evidence="3 10" id="KW-0285">Flavoprotein</keyword>
<evidence type="ECO:0000313" key="11">
    <source>
        <dbReference type="EMBL" id="MEA5444794.1"/>
    </source>
</evidence>
<keyword evidence="12" id="KW-1185">Reference proteome</keyword>
<feature type="transmembrane region" description="Helical" evidence="10">
    <location>
        <begin position="73"/>
        <end position="89"/>
    </location>
</feature>
<feature type="transmembrane region" description="Helical" evidence="10">
    <location>
        <begin position="20"/>
        <end position="38"/>
    </location>
</feature>
<feature type="transmembrane region" description="Helical" evidence="10">
    <location>
        <begin position="238"/>
        <end position="256"/>
    </location>
</feature>
<keyword evidence="2 10" id="KW-0597">Phosphoprotein</keyword>
<keyword evidence="1 10" id="KW-0813">Transport</keyword>
<evidence type="ECO:0000256" key="1">
    <source>
        <dbReference type="ARBA" id="ARBA00022448"/>
    </source>
</evidence>
<proteinExistence type="inferred from homology"/>
<keyword evidence="10" id="KW-0997">Cell inner membrane</keyword>
<feature type="transmembrane region" description="Helical" evidence="10">
    <location>
        <begin position="292"/>
        <end position="311"/>
    </location>
</feature>
<keyword evidence="8 10" id="KW-1133">Transmembrane helix</keyword>
<accession>A0AAP6MJH6</accession>
<comment type="subcellular location">
    <subcellularLocation>
        <location evidence="10">Cell inner membrane</location>
        <topology evidence="10">Multi-pass membrane protein</topology>
    </subcellularLocation>
</comment>
<evidence type="ECO:0000256" key="8">
    <source>
        <dbReference type="ARBA" id="ARBA00022989"/>
    </source>
</evidence>
<comment type="cofactor">
    <cofactor evidence="10">
        <name>FMN</name>
        <dbReference type="ChEBI" id="CHEBI:58210"/>
    </cofactor>
</comment>
<evidence type="ECO:0000256" key="6">
    <source>
        <dbReference type="ARBA" id="ARBA00022967"/>
    </source>
</evidence>
<feature type="transmembrane region" description="Helical" evidence="10">
    <location>
        <begin position="44"/>
        <end position="64"/>
    </location>
</feature>
<comment type="caution">
    <text evidence="11">The sequence shown here is derived from an EMBL/GenBank/DDBJ whole genome shotgun (WGS) entry which is preliminary data.</text>
</comment>
<evidence type="ECO:0000256" key="5">
    <source>
        <dbReference type="ARBA" id="ARBA00022692"/>
    </source>
</evidence>
<comment type="subunit">
    <text evidence="10">The complex is composed of six subunits: RnfA, RnfB, RnfC, RnfD, RnfE and RnfG.</text>
</comment>
<evidence type="ECO:0000256" key="2">
    <source>
        <dbReference type="ARBA" id="ARBA00022553"/>
    </source>
</evidence>
<feature type="transmembrane region" description="Helical" evidence="10">
    <location>
        <begin position="213"/>
        <end position="231"/>
    </location>
</feature>
<comment type="similarity">
    <text evidence="10">Belongs to the NqrB/RnfD family.</text>
</comment>
<dbReference type="GO" id="GO:0055085">
    <property type="term" value="P:transmembrane transport"/>
    <property type="evidence" value="ECO:0007669"/>
    <property type="project" value="InterPro"/>
</dbReference>
<dbReference type="HAMAP" id="MF_00462">
    <property type="entry name" value="RsxD_RnfD"/>
    <property type="match status" value="1"/>
</dbReference>
<evidence type="ECO:0000256" key="9">
    <source>
        <dbReference type="ARBA" id="ARBA00023136"/>
    </source>
</evidence>
<dbReference type="GO" id="GO:0022900">
    <property type="term" value="P:electron transport chain"/>
    <property type="evidence" value="ECO:0007669"/>
    <property type="project" value="UniProtKB-UniRule"/>
</dbReference>
<comment type="function">
    <text evidence="10">Part of a membrane-bound complex that couples electron transfer with translocation of ions across the membrane.</text>
</comment>
<dbReference type="RefSeq" id="WP_346050373.1">
    <property type="nucleotide sequence ID" value="NZ_JAYGII010000004.1"/>
</dbReference>
<protein>
    <recommendedName>
        <fullName evidence="10">Ion-translocating oxidoreductase complex subunit D</fullName>
        <ecNumber evidence="10">7.-.-.-</ecNumber>
    </recommendedName>
    <alternativeName>
        <fullName evidence="10">Rnf electron transport complex subunit D</fullName>
    </alternativeName>
</protein>
<dbReference type="AlphaFoldDB" id="A0AAP6MJH6"/>
<sequence>MRFTTGPAPHLAPQNSVTTMMLRVLLALVPALLAWVWFFGWGIIFNIIIASTVAVAAEALMLYLRGKPIQRHLLDLSAIVTAVLLAFCLPPTTPWWITVTGVAFAIIFAKHLYGGLGHNPFNPAMAGYVVLLISFPVEMTQWLPPRQLVDDGNFPNAWAQLVAILTGELPGATTLDAISRATPLDVMKTELGMARTIAEITADPRFGDMGGYGWEWIGNGIIIGGLWLIYTKVIRWQIPVAVLAGVLLPATLFYLIDPDSHASPAFHLFSGATLLCAFFIATDPVSAATTRLGRLIYGAGIGVLIYVIRTWGGYPDAVAFAVLMMNMAVPLIDRYTKPRVYGHEK</sequence>
<evidence type="ECO:0000313" key="12">
    <source>
        <dbReference type="Proteomes" id="UP001302316"/>
    </source>
</evidence>
<dbReference type="EC" id="7.-.-.-" evidence="10"/>
<dbReference type="NCBIfam" id="TIGR01946">
    <property type="entry name" value="rnfD"/>
    <property type="match status" value="1"/>
</dbReference>
<organism evidence="11 12">
    <name type="scientific">Natronospira elongata</name>
    <dbReference type="NCBI Taxonomy" id="3110268"/>
    <lineage>
        <taxon>Bacteria</taxon>
        <taxon>Pseudomonadati</taxon>
        <taxon>Pseudomonadota</taxon>
        <taxon>Gammaproteobacteria</taxon>
        <taxon>Natronospirales</taxon>
        <taxon>Natronospiraceae</taxon>
        <taxon>Natronospira</taxon>
    </lineage>
</organism>
<keyword evidence="4 10" id="KW-0288">FMN</keyword>
<dbReference type="NCBIfam" id="NF002011">
    <property type="entry name" value="PRK00816.1"/>
    <property type="match status" value="1"/>
</dbReference>
<dbReference type="PANTHER" id="PTHR30578:SF0">
    <property type="entry name" value="ION-TRANSLOCATING OXIDOREDUCTASE COMPLEX SUBUNIT D"/>
    <property type="match status" value="1"/>
</dbReference>
<evidence type="ECO:0000256" key="7">
    <source>
        <dbReference type="ARBA" id="ARBA00022982"/>
    </source>
</evidence>
<keyword evidence="7 10" id="KW-0249">Electron transport</keyword>
<feature type="modified residue" description="FMN phosphoryl threonine" evidence="10">
    <location>
        <position position="182"/>
    </location>
</feature>
<dbReference type="EMBL" id="JAYGII010000004">
    <property type="protein sequence ID" value="MEA5444794.1"/>
    <property type="molecule type" value="Genomic_DNA"/>
</dbReference>